<keyword evidence="4" id="KW-1185">Reference proteome</keyword>
<protein>
    <submittedName>
        <fullName evidence="3">Uncharacterized protein</fullName>
    </submittedName>
</protein>
<organism evidence="3 4">
    <name type="scientific">Dillenia turbinata</name>
    <dbReference type="NCBI Taxonomy" id="194707"/>
    <lineage>
        <taxon>Eukaryota</taxon>
        <taxon>Viridiplantae</taxon>
        <taxon>Streptophyta</taxon>
        <taxon>Embryophyta</taxon>
        <taxon>Tracheophyta</taxon>
        <taxon>Spermatophyta</taxon>
        <taxon>Magnoliopsida</taxon>
        <taxon>eudicotyledons</taxon>
        <taxon>Gunneridae</taxon>
        <taxon>Pentapetalae</taxon>
        <taxon>Dilleniales</taxon>
        <taxon>Dilleniaceae</taxon>
        <taxon>Dillenia</taxon>
    </lineage>
</organism>
<accession>A0AAN8Z292</accession>
<keyword evidence="1" id="KW-0547">Nucleotide-binding</keyword>
<keyword evidence="2" id="KW-0067">ATP-binding</keyword>
<reference evidence="3 4" key="1">
    <citation type="submission" date="2023-12" db="EMBL/GenBank/DDBJ databases">
        <title>A high-quality genome assembly for Dillenia turbinata (Dilleniales).</title>
        <authorList>
            <person name="Chanderbali A."/>
        </authorList>
    </citation>
    <scope>NUCLEOTIDE SEQUENCE [LARGE SCALE GENOMIC DNA]</scope>
    <source>
        <strain evidence="3">LSX21</strain>
        <tissue evidence="3">Leaf</tissue>
    </source>
</reference>
<evidence type="ECO:0000256" key="2">
    <source>
        <dbReference type="ARBA" id="ARBA00022840"/>
    </source>
</evidence>
<dbReference type="PANTHER" id="PTHR11772:SF2">
    <property type="entry name" value="ASPARAGINE SYNTHETASE [GLUTAMINE-HYDROLYZING]"/>
    <property type="match status" value="1"/>
</dbReference>
<dbReference type="AlphaFoldDB" id="A0AAN8Z292"/>
<dbReference type="GO" id="GO:0006529">
    <property type="term" value="P:asparagine biosynthetic process"/>
    <property type="evidence" value="ECO:0007669"/>
    <property type="project" value="TreeGrafter"/>
</dbReference>
<sequence>MKALSDDCERFISFPPGHIYSSKQGRIRRRYNPPWYSESIPSTPYEPLLLREAFEKA</sequence>
<dbReference type="Proteomes" id="UP001370490">
    <property type="component" value="Unassembled WGS sequence"/>
</dbReference>
<evidence type="ECO:0000256" key="1">
    <source>
        <dbReference type="ARBA" id="ARBA00022741"/>
    </source>
</evidence>
<dbReference type="PANTHER" id="PTHR11772">
    <property type="entry name" value="ASPARAGINE SYNTHETASE"/>
    <property type="match status" value="1"/>
</dbReference>
<gene>
    <name evidence="3" type="ORF">RJ641_009959</name>
</gene>
<evidence type="ECO:0000313" key="3">
    <source>
        <dbReference type="EMBL" id="KAK6923759.1"/>
    </source>
</evidence>
<dbReference type="GO" id="GO:0004066">
    <property type="term" value="F:asparagine synthase (glutamine-hydrolyzing) activity"/>
    <property type="evidence" value="ECO:0007669"/>
    <property type="project" value="TreeGrafter"/>
</dbReference>
<proteinExistence type="predicted"/>
<dbReference type="EMBL" id="JBAMMX010000017">
    <property type="protein sequence ID" value="KAK6923759.1"/>
    <property type="molecule type" value="Genomic_DNA"/>
</dbReference>
<comment type="caution">
    <text evidence="3">The sequence shown here is derived from an EMBL/GenBank/DDBJ whole genome shotgun (WGS) entry which is preliminary data.</text>
</comment>
<dbReference type="InterPro" id="IPR050795">
    <property type="entry name" value="Asn_Synthetase"/>
</dbReference>
<dbReference type="GO" id="GO:0005829">
    <property type="term" value="C:cytosol"/>
    <property type="evidence" value="ECO:0007669"/>
    <property type="project" value="TreeGrafter"/>
</dbReference>
<dbReference type="GO" id="GO:0005524">
    <property type="term" value="F:ATP binding"/>
    <property type="evidence" value="ECO:0007669"/>
    <property type="project" value="UniProtKB-KW"/>
</dbReference>
<name>A0AAN8Z292_9MAGN</name>
<evidence type="ECO:0000313" key="4">
    <source>
        <dbReference type="Proteomes" id="UP001370490"/>
    </source>
</evidence>